<dbReference type="Gene3D" id="3.40.50.2000">
    <property type="entry name" value="Glycogen Phosphorylase B"/>
    <property type="match status" value="2"/>
</dbReference>
<dbReference type="InterPro" id="IPR002213">
    <property type="entry name" value="UDP_glucos_trans"/>
</dbReference>
<comment type="caution">
    <text evidence="4">The sequence shown here is derived from an EMBL/GenBank/DDBJ whole genome shotgun (WGS) entry which is preliminary data.</text>
</comment>
<name>A0ABQ9KMJ0_HEVBR</name>
<evidence type="ECO:0000256" key="2">
    <source>
        <dbReference type="ARBA" id="ARBA00022676"/>
    </source>
</evidence>
<reference evidence="4" key="1">
    <citation type="journal article" date="2023" name="Plant Biotechnol. J.">
        <title>Chromosome-level wild Hevea brasiliensis genome provides new tools for genomic-assisted breeding and valuable loci to elevate rubber yield.</title>
        <authorList>
            <person name="Cheng H."/>
            <person name="Song X."/>
            <person name="Hu Y."/>
            <person name="Wu T."/>
            <person name="Yang Q."/>
            <person name="An Z."/>
            <person name="Feng S."/>
            <person name="Deng Z."/>
            <person name="Wu W."/>
            <person name="Zeng X."/>
            <person name="Tu M."/>
            <person name="Wang X."/>
            <person name="Huang H."/>
        </authorList>
    </citation>
    <scope>NUCLEOTIDE SEQUENCE</scope>
    <source>
        <strain evidence="4">MT/VB/25A 57/8</strain>
    </source>
</reference>
<dbReference type="SUPFAM" id="SSF53756">
    <property type="entry name" value="UDP-Glycosyltransferase/glycogen phosphorylase"/>
    <property type="match status" value="1"/>
</dbReference>
<evidence type="ECO:0000313" key="4">
    <source>
        <dbReference type="EMBL" id="KAJ9140593.1"/>
    </source>
</evidence>
<keyword evidence="5" id="KW-1185">Reference proteome</keyword>
<dbReference type="PANTHER" id="PTHR48047">
    <property type="entry name" value="GLYCOSYLTRANSFERASE"/>
    <property type="match status" value="1"/>
</dbReference>
<protein>
    <recommendedName>
        <fullName evidence="6">Glycosyltransferase</fullName>
    </recommendedName>
</protein>
<dbReference type="Proteomes" id="UP001174677">
    <property type="component" value="Chromosome 17"/>
</dbReference>
<dbReference type="EMBL" id="JARPOI010000017">
    <property type="protein sequence ID" value="KAJ9140593.1"/>
    <property type="molecule type" value="Genomic_DNA"/>
</dbReference>
<proteinExistence type="inferred from homology"/>
<evidence type="ECO:0000313" key="5">
    <source>
        <dbReference type="Proteomes" id="UP001174677"/>
    </source>
</evidence>
<evidence type="ECO:0000256" key="3">
    <source>
        <dbReference type="ARBA" id="ARBA00022679"/>
    </source>
</evidence>
<evidence type="ECO:0008006" key="6">
    <source>
        <dbReference type="Google" id="ProtNLM"/>
    </source>
</evidence>
<dbReference type="Pfam" id="PF00201">
    <property type="entry name" value="UDPGT"/>
    <property type="match status" value="1"/>
</dbReference>
<evidence type="ECO:0000256" key="1">
    <source>
        <dbReference type="ARBA" id="ARBA00009995"/>
    </source>
</evidence>
<keyword evidence="3" id="KW-0808">Transferase</keyword>
<dbReference type="PANTHER" id="PTHR48047:SF118">
    <property type="entry name" value="HEXOSYLTRANSFERASE-RELATED"/>
    <property type="match status" value="1"/>
</dbReference>
<dbReference type="CDD" id="cd03784">
    <property type="entry name" value="GT1_Gtf-like"/>
    <property type="match status" value="1"/>
</dbReference>
<comment type="similarity">
    <text evidence="1">Belongs to the UDP-glycosyltransferase family.</text>
</comment>
<gene>
    <name evidence="4" type="ORF">P3X46_031225</name>
</gene>
<sequence>MKNLSIAIPAMSTSTTCMGVHILVYPYVSSGHIIPLLDLTHCLLDRGLVITVVVTASNLPLLDPLRSSHPSSQLQSLVLPDPGNAPPSKSRLLANMRSLREVHYPLLLNWFQLHSSPPVAIISDFFLGWTSEFASQVGVPRIVFSPSGALAFSVATFVWRDQPQNDHPENLNLSVSFPKIPNSPTFPWWQISHIYRMPKDSDWEFYRNCYLANLASWGIIFNSFAELERVYLDHMKREFQNDRVWAVGPVLPPDDDLTGTANRGGSSSVPCHDVLTWLDSCKDHSVVYVCFGSRTALTCKQMDELAAALEKSGVHFIWCVRQPVEQRRTSSDYGDLPDGFEDRVADRGFIIKGWAPQVAILRHRAVGAFLTHCGWNSVLEGIATGAVMLTWPMSADQFTNAQLLVDQLRVGIRFGEGTANIPESTELARILAESVAETRPERLIAKKLQEEALSAVRGGSSDTDLDGLVRRLNQLKLETDGDAIK</sequence>
<accession>A0ABQ9KMJ0</accession>
<organism evidence="4 5">
    <name type="scientific">Hevea brasiliensis</name>
    <name type="common">Para rubber tree</name>
    <name type="synonym">Siphonia brasiliensis</name>
    <dbReference type="NCBI Taxonomy" id="3981"/>
    <lineage>
        <taxon>Eukaryota</taxon>
        <taxon>Viridiplantae</taxon>
        <taxon>Streptophyta</taxon>
        <taxon>Embryophyta</taxon>
        <taxon>Tracheophyta</taxon>
        <taxon>Spermatophyta</taxon>
        <taxon>Magnoliopsida</taxon>
        <taxon>eudicotyledons</taxon>
        <taxon>Gunneridae</taxon>
        <taxon>Pentapetalae</taxon>
        <taxon>rosids</taxon>
        <taxon>fabids</taxon>
        <taxon>Malpighiales</taxon>
        <taxon>Euphorbiaceae</taxon>
        <taxon>Crotonoideae</taxon>
        <taxon>Micrandreae</taxon>
        <taxon>Hevea</taxon>
    </lineage>
</organism>
<keyword evidence="2" id="KW-0328">Glycosyltransferase</keyword>